<comment type="caution">
    <text evidence="2">The sequence shown here is derived from an EMBL/GenBank/DDBJ whole genome shotgun (WGS) entry which is preliminary data.</text>
</comment>
<organism evidence="2 3">
    <name type="scientific">Umezakia ovalisporum FSS-43</name>
    <dbReference type="NCBI Taxonomy" id="2740520"/>
    <lineage>
        <taxon>Bacteria</taxon>
        <taxon>Bacillati</taxon>
        <taxon>Cyanobacteriota</taxon>
        <taxon>Cyanophyceae</taxon>
        <taxon>Nostocales</taxon>
        <taxon>Nodulariaceae</taxon>
        <taxon>Umezakia</taxon>
    </lineage>
</organism>
<keyword evidence="1" id="KW-0732">Signal</keyword>
<dbReference type="EMBL" id="JANQDO010000059">
    <property type="protein sequence ID" value="MDH6056860.1"/>
    <property type="molecule type" value="Genomic_DNA"/>
</dbReference>
<feature type="signal peptide" evidence="1">
    <location>
        <begin position="1"/>
        <end position="21"/>
    </location>
</feature>
<evidence type="ECO:0000313" key="2">
    <source>
        <dbReference type="EMBL" id="MDH6056860.1"/>
    </source>
</evidence>
<name>A0ABT6K440_9CYAN</name>
<evidence type="ECO:0000313" key="3">
    <source>
        <dbReference type="Proteomes" id="UP001159371"/>
    </source>
</evidence>
<evidence type="ECO:0000256" key="1">
    <source>
        <dbReference type="SAM" id="SignalP"/>
    </source>
</evidence>
<protein>
    <submittedName>
        <fullName evidence="2">Uncharacterized protein</fullName>
    </submittedName>
</protein>
<dbReference type="RefSeq" id="WP_280656880.1">
    <property type="nucleotide sequence ID" value="NZ_JANQDO010000059.1"/>
</dbReference>
<sequence length="148" mass="15865">MKALFASALLLGTLLTGSVDASAQSQNYKHLIHTGEIKDARGITVGTVTKDQIIKDSQGRKIAFIDGQGNLVDAKTNRKLGRMGKDGKAYFNADGQLVFTIKGTGKTCEIFDANGKKIGDVHSSLKASACALACFQDDHQHQKQSVKK</sequence>
<proteinExistence type="predicted"/>
<dbReference type="Proteomes" id="UP001159371">
    <property type="component" value="Unassembled WGS sequence"/>
</dbReference>
<feature type="chain" id="PRO_5045407893" evidence="1">
    <location>
        <begin position="22"/>
        <end position="148"/>
    </location>
</feature>
<reference evidence="2 3" key="1">
    <citation type="journal article" date="2023" name="J. Phycol.">
        <title>Chrysosporum ovalisporum is synonymous with the true-branching cyanobacterium Umezakia natans (Nostocales/Aphanizomenonaceae).</title>
        <authorList>
            <person name="McGregor G.B."/>
            <person name="Sendall B.C."/>
            <person name="Niiyama Y."/>
            <person name="Tuji A."/>
            <person name="Willis A."/>
        </authorList>
    </citation>
    <scope>NUCLEOTIDE SEQUENCE [LARGE SCALE GENOMIC DNA]</scope>
    <source>
        <strain evidence="2 3">FSS-43</strain>
    </source>
</reference>
<keyword evidence="3" id="KW-1185">Reference proteome</keyword>
<gene>
    <name evidence="2" type="ORF">NWP19_08710</name>
</gene>
<accession>A0ABT6K440</accession>